<proteinExistence type="predicted"/>
<dbReference type="PANTHER" id="PTHR45266">
    <property type="entry name" value="OXALOACETATE DECARBOXYLASE ALPHA CHAIN"/>
    <property type="match status" value="1"/>
</dbReference>
<dbReference type="AlphaFoldDB" id="A0A261W8E5"/>
<evidence type="ECO:0000256" key="1">
    <source>
        <dbReference type="ARBA" id="ARBA00023267"/>
    </source>
</evidence>
<dbReference type="InterPro" id="IPR050709">
    <property type="entry name" value="Biotin_Carboxyl_Carrier/Decarb"/>
</dbReference>
<evidence type="ECO:0000313" key="4">
    <source>
        <dbReference type="Proteomes" id="UP000215633"/>
    </source>
</evidence>
<accession>A0A261W8E5</accession>
<dbReference type="InterPro" id="IPR011053">
    <property type="entry name" value="Single_hybrid_motif"/>
</dbReference>
<keyword evidence="4" id="KW-1185">Reference proteome</keyword>
<dbReference type="Pfam" id="PF00364">
    <property type="entry name" value="Biotin_lipoyl"/>
    <property type="match status" value="1"/>
</dbReference>
<dbReference type="SUPFAM" id="SSF51230">
    <property type="entry name" value="Single hybrid motif"/>
    <property type="match status" value="1"/>
</dbReference>
<dbReference type="PROSITE" id="PS50968">
    <property type="entry name" value="BIOTINYL_LIPOYL"/>
    <property type="match status" value="1"/>
</dbReference>
<dbReference type="InterPro" id="IPR000089">
    <property type="entry name" value="Biotin_lipoyl"/>
</dbReference>
<feature type="domain" description="Lipoyl-binding" evidence="2">
    <location>
        <begin position="1"/>
        <end position="72"/>
    </location>
</feature>
<name>A0A261W8E5_9BORD</name>
<protein>
    <submittedName>
        <fullName evidence="3">Acetyl-CoA carboxylase biotin carboxyl carrier protein subunit</fullName>
    </submittedName>
</protein>
<dbReference type="NCBIfam" id="NF004547">
    <property type="entry name" value="PRK05889.1"/>
    <property type="match status" value="1"/>
</dbReference>
<dbReference type="PANTHER" id="PTHR45266:SF3">
    <property type="entry name" value="OXALOACETATE DECARBOXYLASE ALPHA CHAIN"/>
    <property type="match status" value="1"/>
</dbReference>
<gene>
    <name evidence="3" type="ORF">CAL24_01840</name>
</gene>
<reference evidence="4" key="1">
    <citation type="submission" date="2017-05" db="EMBL/GenBank/DDBJ databases">
        <title>Complete and WGS of Bordetella genogroups.</title>
        <authorList>
            <person name="Spilker T."/>
            <person name="Lipuma J."/>
        </authorList>
    </citation>
    <scope>NUCLEOTIDE SEQUENCE [LARGE SCALE GENOMIC DNA]</scope>
    <source>
        <strain evidence="4">AU8256</strain>
    </source>
</reference>
<sequence>MGRANVVAEVTGTVWKIQAEPGAAVQPDDVVMLVESMKMEIPVVANDAGRIAEILVREGEMVQEGQTVAVVAT</sequence>
<dbReference type="Proteomes" id="UP000215633">
    <property type="component" value="Unassembled WGS sequence"/>
</dbReference>
<dbReference type="CDD" id="cd06850">
    <property type="entry name" value="biotinyl_domain"/>
    <property type="match status" value="1"/>
</dbReference>
<keyword evidence="1" id="KW-0092">Biotin</keyword>
<dbReference type="EMBL" id="NEVT01000002">
    <property type="protein sequence ID" value="OZI82636.1"/>
    <property type="molecule type" value="Genomic_DNA"/>
</dbReference>
<evidence type="ECO:0000313" key="3">
    <source>
        <dbReference type="EMBL" id="OZI82636.1"/>
    </source>
</evidence>
<organism evidence="3 4">
    <name type="scientific">Bordetella genomosp. 2</name>
    <dbReference type="NCBI Taxonomy" id="1983456"/>
    <lineage>
        <taxon>Bacteria</taxon>
        <taxon>Pseudomonadati</taxon>
        <taxon>Pseudomonadota</taxon>
        <taxon>Betaproteobacteria</taxon>
        <taxon>Burkholderiales</taxon>
        <taxon>Alcaligenaceae</taxon>
        <taxon>Bordetella</taxon>
    </lineage>
</organism>
<evidence type="ECO:0000259" key="2">
    <source>
        <dbReference type="PROSITE" id="PS50968"/>
    </source>
</evidence>
<dbReference type="Gene3D" id="2.40.50.100">
    <property type="match status" value="1"/>
</dbReference>
<dbReference type="RefSeq" id="WP_094805571.1">
    <property type="nucleotide sequence ID" value="NZ_NEVT01000002.1"/>
</dbReference>
<comment type="caution">
    <text evidence="3">The sequence shown here is derived from an EMBL/GenBank/DDBJ whole genome shotgun (WGS) entry which is preliminary data.</text>
</comment>